<dbReference type="Proteomes" id="UP000829196">
    <property type="component" value="Unassembled WGS sequence"/>
</dbReference>
<evidence type="ECO:0000256" key="1">
    <source>
        <dbReference type="ARBA" id="ARBA00022723"/>
    </source>
</evidence>
<dbReference type="InterPro" id="IPR012677">
    <property type="entry name" value="Nucleotide-bd_a/b_plait_sf"/>
</dbReference>
<evidence type="ECO:0000256" key="2">
    <source>
        <dbReference type="ARBA" id="ARBA00022771"/>
    </source>
</evidence>
<reference evidence="11" key="1">
    <citation type="journal article" date="2022" name="Front. Genet.">
        <title>Chromosome-Scale Assembly of the Dendrobium nobile Genome Provides Insights Into the Molecular Mechanism of the Biosynthesis of the Medicinal Active Ingredient of Dendrobium.</title>
        <authorList>
            <person name="Xu Q."/>
            <person name="Niu S.-C."/>
            <person name="Li K.-L."/>
            <person name="Zheng P.-J."/>
            <person name="Zhang X.-J."/>
            <person name="Jia Y."/>
            <person name="Liu Y."/>
            <person name="Niu Y.-X."/>
            <person name="Yu L.-H."/>
            <person name="Chen D.-F."/>
            <person name="Zhang G.-Q."/>
        </authorList>
    </citation>
    <scope>NUCLEOTIDE SEQUENCE</scope>
    <source>
        <tissue evidence="11">Leaf</tissue>
    </source>
</reference>
<organism evidence="11 12">
    <name type="scientific">Dendrobium nobile</name>
    <name type="common">Orchid</name>
    <dbReference type="NCBI Taxonomy" id="94219"/>
    <lineage>
        <taxon>Eukaryota</taxon>
        <taxon>Viridiplantae</taxon>
        <taxon>Streptophyta</taxon>
        <taxon>Embryophyta</taxon>
        <taxon>Tracheophyta</taxon>
        <taxon>Spermatophyta</taxon>
        <taxon>Magnoliopsida</taxon>
        <taxon>Liliopsida</taxon>
        <taxon>Asparagales</taxon>
        <taxon>Orchidaceae</taxon>
        <taxon>Epidendroideae</taxon>
        <taxon>Malaxideae</taxon>
        <taxon>Dendrobiinae</taxon>
        <taxon>Dendrobium</taxon>
    </lineage>
</organism>
<dbReference type="AlphaFoldDB" id="A0A8T3BZB6"/>
<dbReference type="SMART" id="SM00360">
    <property type="entry name" value="RRM"/>
    <property type="match status" value="1"/>
</dbReference>
<evidence type="ECO:0000256" key="3">
    <source>
        <dbReference type="ARBA" id="ARBA00022833"/>
    </source>
</evidence>
<evidence type="ECO:0000256" key="7">
    <source>
        <dbReference type="PROSITE-ProRule" id="PRU00723"/>
    </source>
</evidence>
<keyword evidence="2 7" id="KW-0863">Zinc-finger</keyword>
<dbReference type="Gene3D" id="2.30.30.1190">
    <property type="match status" value="1"/>
</dbReference>
<dbReference type="SUPFAM" id="SSF90229">
    <property type="entry name" value="CCCH zinc finger"/>
    <property type="match status" value="1"/>
</dbReference>
<protein>
    <recommendedName>
        <fullName evidence="13">Zinc finger CCCH domain-containing protein 18-like</fullName>
    </recommendedName>
</protein>
<dbReference type="PROSITE" id="PS50102">
    <property type="entry name" value="RRM"/>
    <property type="match status" value="1"/>
</dbReference>
<accession>A0A8T3BZB6</accession>
<dbReference type="InterPro" id="IPR056276">
    <property type="entry name" value="AtC3H46-like_PABC-like"/>
</dbReference>
<feature type="domain" description="RRM" evidence="8">
    <location>
        <begin position="368"/>
        <end position="444"/>
    </location>
</feature>
<feature type="zinc finger region" description="C3H1-type" evidence="7">
    <location>
        <begin position="207"/>
        <end position="234"/>
    </location>
</feature>
<evidence type="ECO:0000256" key="6">
    <source>
        <dbReference type="PROSITE-ProRule" id="PRU00176"/>
    </source>
</evidence>
<proteinExistence type="predicted"/>
<keyword evidence="1 7" id="KW-0479">Metal-binding</keyword>
<keyword evidence="12" id="KW-1185">Reference proteome</keyword>
<evidence type="ECO:0000259" key="8">
    <source>
        <dbReference type="PROSITE" id="PS50102"/>
    </source>
</evidence>
<dbReference type="Pfam" id="PF00076">
    <property type="entry name" value="RRM_1"/>
    <property type="match status" value="1"/>
</dbReference>
<feature type="domain" description="C3H1-type" evidence="9">
    <location>
        <begin position="207"/>
        <end position="234"/>
    </location>
</feature>
<dbReference type="PROSITE" id="PS50103">
    <property type="entry name" value="ZF_C3H1"/>
    <property type="match status" value="1"/>
</dbReference>
<keyword evidence="4 6" id="KW-0694">RNA-binding</keyword>
<gene>
    <name evidence="11" type="ORF">KFK09_005816</name>
</gene>
<keyword evidence="3 7" id="KW-0862">Zinc</keyword>
<dbReference type="Pfam" id="PF23182">
    <property type="entry name" value="PABC_AtC3H46"/>
    <property type="match status" value="1"/>
</dbReference>
<dbReference type="InterPro" id="IPR000504">
    <property type="entry name" value="RRM_dom"/>
</dbReference>
<comment type="caution">
    <text evidence="11">The sequence shown here is derived from an EMBL/GenBank/DDBJ whole genome shotgun (WGS) entry which is preliminary data.</text>
</comment>
<evidence type="ECO:0000313" key="12">
    <source>
        <dbReference type="Proteomes" id="UP000829196"/>
    </source>
</evidence>
<evidence type="ECO:0000259" key="10">
    <source>
        <dbReference type="PROSITE" id="PS51644"/>
    </source>
</evidence>
<dbReference type="InterPro" id="IPR025605">
    <property type="entry name" value="OST-HTH/LOTUS_dom"/>
</dbReference>
<dbReference type="OrthoDB" id="1914176at2759"/>
<dbReference type="InterPro" id="IPR000571">
    <property type="entry name" value="Znf_CCCH"/>
</dbReference>
<name>A0A8T3BZB6_DENNO</name>
<dbReference type="InterPro" id="IPR036855">
    <property type="entry name" value="Znf_CCCH_sf"/>
</dbReference>
<dbReference type="SUPFAM" id="SSF54928">
    <property type="entry name" value="RNA-binding domain, RBD"/>
    <property type="match status" value="1"/>
</dbReference>
<evidence type="ECO:0000259" key="9">
    <source>
        <dbReference type="PROSITE" id="PS50103"/>
    </source>
</evidence>
<dbReference type="GO" id="GO:0008270">
    <property type="term" value="F:zinc ion binding"/>
    <property type="evidence" value="ECO:0007669"/>
    <property type="project" value="UniProtKB-KW"/>
</dbReference>
<dbReference type="InterPro" id="IPR035979">
    <property type="entry name" value="RBD_domain_sf"/>
</dbReference>
<dbReference type="FunFam" id="3.30.70.330:FF:000678">
    <property type="entry name" value="zinc finger CCCH domain-containing protein 53-like isoform X2"/>
    <property type="match status" value="1"/>
</dbReference>
<dbReference type="EMBL" id="JAGYWB010000005">
    <property type="protein sequence ID" value="KAI0523421.1"/>
    <property type="molecule type" value="Genomic_DNA"/>
</dbReference>
<dbReference type="PANTHER" id="PTHR24009">
    <property type="entry name" value="RNA-BINDING (RRM/RBD/RNP MOTIFS)"/>
    <property type="match status" value="1"/>
</dbReference>
<dbReference type="SMR" id="A0A8T3BZB6"/>
<dbReference type="GO" id="GO:0003723">
    <property type="term" value="F:RNA binding"/>
    <property type="evidence" value="ECO:0007669"/>
    <property type="project" value="UniProtKB-UniRule"/>
</dbReference>
<dbReference type="Gene3D" id="3.30.70.330">
    <property type="match status" value="1"/>
</dbReference>
<evidence type="ECO:0000256" key="4">
    <source>
        <dbReference type="ARBA" id="ARBA00022884"/>
    </source>
</evidence>
<feature type="domain" description="HTH OST-type" evidence="10">
    <location>
        <begin position="262"/>
        <end position="345"/>
    </location>
</feature>
<sequence length="583" mass="67494">MKAATISTFTSTSIFPKRRWGRKFTHFRFFFLKTKPNRMNFAELTKIVLERIQILEQDNFRKIVGFILLNEPSEIEMLQLAFCSEKALLFRIDEVKKMLRNLYPKNVSGSSERQFGSFLQGSRSFSFPSVFNIPAEYWDQRISSDKFPYGQNIDFAPQTYPDSTEESYFLSNQNQLFNLDENFCSQDASLDGSSPLRTSKRSPSLPEFPLKPCHYYYKGYCKHGENCRYFHGGPSFPDGHLQAFVPSLNDLQSEDHGFSPASLEKLEIEIIELLRAQRGLPVSIASLPILYYEKYGKYLQAEGYLTESQRHGKAGFSLTKLLARLKNKIRLIDRPHGQHSVILVEPVPKYLDCRNERNELRSTASSSHQIYLTFPAESTFTEDDVSDYFKQFGPVKDVRIPCQEKRMFGFVSFVYPETVSKILMKRVSHYICDSRVLVKPYREKLRMVDRIHTEQIKSPICYPLHCVDFDSEPRALPREFESSSALKMHFEEQDKLLELERMRLSEFNFNYAVDNLKLPGPDEFTLEDHFNYTLEALNIDFSTDDKTRNTSTSCSNLERGQILLPENPFASPQLLATSISTAT</sequence>
<evidence type="ECO:0000313" key="11">
    <source>
        <dbReference type="EMBL" id="KAI0523421.1"/>
    </source>
</evidence>
<keyword evidence="5" id="KW-0238">DNA-binding</keyword>
<dbReference type="PROSITE" id="PS51644">
    <property type="entry name" value="HTH_OST"/>
    <property type="match status" value="1"/>
</dbReference>
<dbReference type="GO" id="GO:0003677">
    <property type="term" value="F:DNA binding"/>
    <property type="evidence" value="ECO:0007669"/>
    <property type="project" value="UniProtKB-KW"/>
</dbReference>
<dbReference type="PANTHER" id="PTHR24009:SF0">
    <property type="entry name" value="ZINC FINGER CCCH DOMAIN-CONTAINING PROTEIN 18"/>
    <property type="match status" value="1"/>
</dbReference>
<evidence type="ECO:0008006" key="13">
    <source>
        <dbReference type="Google" id="ProtNLM"/>
    </source>
</evidence>
<evidence type="ECO:0000256" key="5">
    <source>
        <dbReference type="ARBA" id="ARBA00023125"/>
    </source>
</evidence>